<protein>
    <recommendedName>
        <fullName evidence="7">Endoribonuclease YbeY</fullName>
        <ecNumber evidence="7">3.1.-.-</ecNumber>
    </recommendedName>
</protein>
<name>A0A0T5XDM1_9BACT</name>
<comment type="cofactor">
    <cofactor evidence="7">
        <name>Zn(2+)</name>
        <dbReference type="ChEBI" id="CHEBI:29105"/>
    </cofactor>
    <text evidence="7">Binds 1 zinc ion.</text>
</comment>
<comment type="caution">
    <text evidence="8">The sequence shown here is derived from an EMBL/GenBank/DDBJ whole genome shotgun (WGS) entry which is preliminary data.</text>
</comment>
<dbReference type="Gene3D" id="3.40.390.30">
    <property type="entry name" value="Metalloproteases ('zincins'), catalytic domain"/>
    <property type="match status" value="1"/>
</dbReference>
<feature type="binding site" evidence="7">
    <location>
        <position position="131"/>
    </location>
    <ligand>
        <name>Zn(2+)</name>
        <dbReference type="ChEBI" id="CHEBI:29105"/>
        <note>catalytic</note>
    </ligand>
</feature>
<evidence type="ECO:0000256" key="4">
    <source>
        <dbReference type="ARBA" id="ARBA00022759"/>
    </source>
</evidence>
<dbReference type="InterPro" id="IPR002036">
    <property type="entry name" value="YbeY"/>
</dbReference>
<dbReference type="Pfam" id="PF02130">
    <property type="entry name" value="YbeY"/>
    <property type="match status" value="1"/>
</dbReference>
<organism evidence="8 9">
    <name type="scientific">Acetomicrobium hydrogeniformans ATCC BAA-1850</name>
    <dbReference type="NCBI Taxonomy" id="592015"/>
    <lineage>
        <taxon>Bacteria</taxon>
        <taxon>Thermotogati</taxon>
        <taxon>Synergistota</taxon>
        <taxon>Synergistia</taxon>
        <taxon>Synergistales</taxon>
        <taxon>Acetomicrobiaceae</taxon>
        <taxon>Acetomicrobium</taxon>
    </lineage>
</organism>
<dbReference type="InterPro" id="IPR023091">
    <property type="entry name" value="MetalPrtase_cat_dom_sf_prd"/>
</dbReference>
<dbReference type="AlphaFoldDB" id="A0A0T5XDM1"/>
<proteinExistence type="inferred from homology"/>
<reference evidence="9" key="1">
    <citation type="submission" date="2012-09" db="EMBL/GenBank/DDBJ databases">
        <authorList>
            <person name="Weinstock G."/>
            <person name="Sodergren E."/>
            <person name="Clifton S."/>
            <person name="Fulton L."/>
            <person name="Fulton B."/>
            <person name="Courtney L."/>
            <person name="Fronick C."/>
            <person name="Harrison M."/>
            <person name="Strong C."/>
            <person name="Farmer C."/>
            <person name="Delehaunty K."/>
            <person name="Markovic C."/>
            <person name="Hall O."/>
            <person name="Minx P."/>
            <person name="Tomlinson C."/>
            <person name="Mitreva M."/>
            <person name="Nelson J."/>
            <person name="Hou S."/>
            <person name="Wollam A."/>
            <person name="Pepin K.H."/>
            <person name="Johnson M."/>
            <person name="Bhonagiri V."/>
            <person name="Nash W.E."/>
            <person name="Suruliraj S."/>
            <person name="Warren W."/>
            <person name="Chinwalla A."/>
            <person name="Mardis E.R."/>
            <person name="Wilson R.K."/>
        </authorList>
    </citation>
    <scope>NUCLEOTIDE SEQUENCE [LARGE SCALE GENOMIC DNA]</scope>
    <source>
        <strain evidence="9">OS1</strain>
    </source>
</reference>
<feature type="binding site" evidence="7">
    <location>
        <position position="141"/>
    </location>
    <ligand>
        <name>Zn(2+)</name>
        <dbReference type="ChEBI" id="CHEBI:29105"/>
        <note>catalytic</note>
    </ligand>
</feature>
<dbReference type="EC" id="3.1.-.-" evidence="7"/>
<comment type="function">
    <text evidence="7">Single strand-specific metallo-endoribonuclease involved in late-stage 70S ribosome quality control and in maturation of the 3' terminus of the 16S rRNA.</text>
</comment>
<dbReference type="NCBIfam" id="TIGR00043">
    <property type="entry name" value="rRNA maturation RNase YbeY"/>
    <property type="match status" value="1"/>
</dbReference>
<dbReference type="Proteomes" id="UP000005273">
    <property type="component" value="Unassembled WGS sequence"/>
</dbReference>
<keyword evidence="7" id="KW-0963">Cytoplasm</keyword>
<sequence length="166" mass="19150">MNINLDVNDEELRDFEITDKMLEEFKGLSDKIISQELRTSRLDPHVSIEISLTLLGPERMQELNKRHRGIDEPTDVLSFPLWEEEGTFCMPEEIAGEVSLGDIVICPYVVAENARVLGKNPEEELKLIYVHGLLHLLGYDHATLEEEAIMWKKQEEYLITNREGDI</sequence>
<keyword evidence="3 7" id="KW-0479">Metal-binding</keyword>
<dbReference type="EMBL" id="ACJX03000001">
    <property type="protein sequence ID" value="KRT36014.1"/>
    <property type="molecule type" value="Genomic_DNA"/>
</dbReference>
<gene>
    <name evidence="7" type="primary">ybeY</name>
    <name evidence="8" type="ORF">HMPREF1705_03279</name>
</gene>
<dbReference type="GO" id="GO:0004521">
    <property type="term" value="F:RNA endonuclease activity"/>
    <property type="evidence" value="ECO:0007669"/>
    <property type="project" value="UniProtKB-UniRule"/>
</dbReference>
<dbReference type="InterPro" id="IPR020549">
    <property type="entry name" value="YbeY_CS"/>
</dbReference>
<dbReference type="eggNOG" id="COG0319">
    <property type="taxonomic scope" value="Bacteria"/>
</dbReference>
<feature type="binding site" evidence="7">
    <location>
        <position position="135"/>
    </location>
    <ligand>
        <name>Zn(2+)</name>
        <dbReference type="ChEBI" id="CHEBI:29105"/>
        <note>catalytic</note>
    </ligand>
</feature>
<dbReference type="PANTHER" id="PTHR46986">
    <property type="entry name" value="ENDORIBONUCLEASE YBEY, CHLOROPLASTIC"/>
    <property type="match status" value="1"/>
</dbReference>
<dbReference type="RefSeq" id="WP_009201288.1">
    <property type="nucleotide sequence ID" value="NZ_ACJX03000001.1"/>
</dbReference>
<evidence type="ECO:0000256" key="1">
    <source>
        <dbReference type="ARBA" id="ARBA00010875"/>
    </source>
</evidence>
<keyword evidence="7" id="KW-0690">Ribosome biogenesis</keyword>
<keyword evidence="9" id="KW-1185">Reference proteome</keyword>
<keyword evidence="4 7" id="KW-0255">Endonuclease</keyword>
<dbReference type="GO" id="GO:0008270">
    <property type="term" value="F:zinc ion binding"/>
    <property type="evidence" value="ECO:0007669"/>
    <property type="project" value="UniProtKB-UniRule"/>
</dbReference>
<accession>A0A0T5XDM1</accession>
<comment type="similarity">
    <text evidence="1 7">Belongs to the endoribonuclease YbeY family.</text>
</comment>
<evidence type="ECO:0000256" key="2">
    <source>
        <dbReference type="ARBA" id="ARBA00022722"/>
    </source>
</evidence>
<dbReference type="PROSITE" id="PS01306">
    <property type="entry name" value="UPF0054"/>
    <property type="match status" value="1"/>
</dbReference>
<keyword evidence="7" id="KW-0698">rRNA processing</keyword>
<dbReference type="SUPFAM" id="SSF55486">
    <property type="entry name" value="Metalloproteases ('zincins'), catalytic domain"/>
    <property type="match status" value="1"/>
</dbReference>
<keyword evidence="5 7" id="KW-0378">Hydrolase</keyword>
<evidence type="ECO:0000256" key="6">
    <source>
        <dbReference type="ARBA" id="ARBA00022833"/>
    </source>
</evidence>
<dbReference type="GO" id="GO:0006364">
    <property type="term" value="P:rRNA processing"/>
    <property type="evidence" value="ECO:0007669"/>
    <property type="project" value="UniProtKB-UniRule"/>
</dbReference>
<dbReference type="GO" id="GO:0005737">
    <property type="term" value="C:cytoplasm"/>
    <property type="evidence" value="ECO:0007669"/>
    <property type="project" value="UniProtKB-SubCell"/>
</dbReference>
<evidence type="ECO:0000313" key="8">
    <source>
        <dbReference type="EMBL" id="KRT36014.1"/>
    </source>
</evidence>
<dbReference type="PANTHER" id="PTHR46986:SF1">
    <property type="entry name" value="ENDORIBONUCLEASE YBEY, CHLOROPLASTIC"/>
    <property type="match status" value="1"/>
</dbReference>
<dbReference type="GO" id="GO:0004222">
    <property type="term" value="F:metalloendopeptidase activity"/>
    <property type="evidence" value="ECO:0007669"/>
    <property type="project" value="InterPro"/>
</dbReference>
<evidence type="ECO:0000313" key="9">
    <source>
        <dbReference type="Proteomes" id="UP000005273"/>
    </source>
</evidence>
<dbReference type="OrthoDB" id="9807740at2"/>
<evidence type="ECO:0000256" key="3">
    <source>
        <dbReference type="ARBA" id="ARBA00022723"/>
    </source>
</evidence>
<comment type="subcellular location">
    <subcellularLocation>
        <location evidence="7">Cytoplasm</location>
    </subcellularLocation>
</comment>
<keyword evidence="6 7" id="KW-0862">Zinc</keyword>
<evidence type="ECO:0000256" key="7">
    <source>
        <dbReference type="HAMAP-Rule" id="MF_00009"/>
    </source>
</evidence>
<dbReference type="HAMAP" id="MF_00009">
    <property type="entry name" value="Endoribonucl_YbeY"/>
    <property type="match status" value="1"/>
</dbReference>
<keyword evidence="2 7" id="KW-0540">Nuclease</keyword>
<dbReference type="STRING" id="592015.HMPREF1705_03279"/>
<evidence type="ECO:0000256" key="5">
    <source>
        <dbReference type="ARBA" id="ARBA00022801"/>
    </source>
</evidence>